<gene>
    <name evidence="1" type="ORF">KM842_07555</name>
</gene>
<accession>A0ACD1E8D8</accession>
<name>A0ACD1E8D8_9MICO</name>
<organism evidence="1 2">
    <name type="scientific">Curtobacterium aetherium</name>
    <dbReference type="NCBI Taxonomy" id="2841594"/>
    <lineage>
        <taxon>Bacteria</taxon>
        <taxon>Bacillati</taxon>
        <taxon>Actinomycetota</taxon>
        <taxon>Actinomycetes</taxon>
        <taxon>Micrococcales</taxon>
        <taxon>Microbacteriaceae</taxon>
        <taxon>Curtobacterium</taxon>
    </lineage>
</organism>
<keyword evidence="2" id="KW-1185">Reference proteome</keyword>
<sequence length="256" mass="26743">MTENDTPTRGRAFRRIGGTALAGGAAVCAIAALFSSLPAQAAVTHHAAATGSAAPHVTAHPHVAVDARTSAEKLRQLRAAVEKRIDDSPEVKDINAYYAAGYGYEDALDLAVLWNAADRNHAKTTAGAQLLAGQQLPFGPGQGFARSYTEDQQLRAFALAEPDDPGLADRLAASWKVSTHDAKVKAGGLALANKPVPLEHPTPSAGDAAAAFFAAGYDYADAGELAQLWKIDTYSAKIKAGQDLLSTPRIPLPIQP</sequence>
<dbReference type="EMBL" id="CP076544">
    <property type="protein sequence ID" value="QWS34967.1"/>
    <property type="molecule type" value="Genomic_DNA"/>
</dbReference>
<evidence type="ECO:0000313" key="1">
    <source>
        <dbReference type="EMBL" id="QWS34967.1"/>
    </source>
</evidence>
<proteinExistence type="predicted"/>
<dbReference type="Proteomes" id="UP000681794">
    <property type="component" value="Chromosome"/>
</dbReference>
<protein>
    <submittedName>
        <fullName evidence="1">Uncharacterized protein</fullName>
    </submittedName>
</protein>
<evidence type="ECO:0000313" key="2">
    <source>
        <dbReference type="Proteomes" id="UP000681794"/>
    </source>
</evidence>
<reference evidence="1" key="1">
    <citation type="submission" date="2021-06" db="EMBL/GenBank/DDBJ databases">
        <authorList>
            <person name="Ellington A.J."/>
            <person name="Bryan N.C."/>
            <person name="Christner B.C."/>
            <person name="Reisch C.R."/>
        </authorList>
    </citation>
    <scope>NUCLEOTIDE SEQUENCE</scope>
    <source>
        <strain evidence="1">L6-1</strain>
    </source>
</reference>